<keyword evidence="2" id="KW-1185">Reference proteome</keyword>
<dbReference type="Pfam" id="PF14070">
    <property type="entry name" value="YjfB_motility"/>
    <property type="match status" value="1"/>
</dbReference>
<proteinExistence type="predicted"/>
<comment type="caution">
    <text evidence="1">The sequence shown here is derived from an EMBL/GenBank/DDBJ whole genome shotgun (WGS) entry which is preliminary data.</text>
</comment>
<evidence type="ECO:0000313" key="2">
    <source>
        <dbReference type="Proteomes" id="UP000648984"/>
    </source>
</evidence>
<evidence type="ECO:0000313" key="1">
    <source>
        <dbReference type="EMBL" id="NMG74519.1"/>
    </source>
</evidence>
<dbReference type="InterPro" id="IPR025906">
    <property type="entry name" value="YjfB_motility"/>
</dbReference>
<reference evidence="1 2" key="1">
    <citation type="submission" date="2019-12" db="EMBL/GenBank/DDBJ databases">
        <title>Comparative genomics gives insights into the taxonomy of the Azoarcus-Aromatoleum group and reveals separate origins of nif in the plant-associated Azoarcus and non-plant-associated Aromatoleum sub-groups.</title>
        <authorList>
            <person name="Lafos M."/>
            <person name="Maluk M."/>
            <person name="Batista M."/>
            <person name="Junghare M."/>
            <person name="Carmona M."/>
            <person name="Faoro H."/>
            <person name="Cruz L.M."/>
            <person name="Battistoni F."/>
            <person name="De Souza E."/>
            <person name="Pedrosa F."/>
            <person name="Chen W.-M."/>
            <person name="Poole P.S."/>
            <person name="Dixon R.A."/>
            <person name="James E.K."/>
        </authorList>
    </citation>
    <scope>NUCLEOTIDE SEQUENCE [LARGE SCALE GENOMIC DNA]</scope>
    <source>
        <strain evidence="1 2">22Lin</strain>
    </source>
</reference>
<dbReference type="EMBL" id="WTVQ01000008">
    <property type="protein sequence ID" value="NMG74519.1"/>
    <property type="molecule type" value="Genomic_DNA"/>
</dbReference>
<dbReference type="RefSeq" id="WP_169259660.1">
    <property type="nucleotide sequence ID" value="NZ_WTVQ01000008.1"/>
</dbReference>
<accession>A0ABX1QBH5</accession>
<organism evidence="1 2">
    <name type="scientific">Aromatoleum diolicum</name>
    <dbReference type="NCBI Taxonomy" id="75796"/>
    <lineage>
        <taxon>Bacteria</taxon>
        <taxon>Pseudomonadati</taxon>
        <taxon>Pseudomonadota</taxon>
        <taxon>Betaproteobacteria</taxon>
        <taxon>Rhodocyclales</taxon>
        <taxon>Rhodocyclaceae</taxon>
        <taxon>Aromatoleum</taxon>
    </lineage>
</organism>
<protein>
    <submittedName>
        <fullName evidence="1">Motility protein</fullName>
    </submittedName>
</protein>
<name>A0ABX1QBH5_9RHOO</name>
<gene>
    <name evidence="1" type="ORF">GPA25_07070</name>
</gene>
<sequence length="64" mass="6262">MNVSALASAASANVATVQAQASLLVLKKAMDLQQANAAQLLKALPPASGPTPGATVGGTIDTFV</sequence>
<dbReference type="Proteomes" id="UP000648984">
    <property type="component" value="Unassembled WGS sequence"/>
</dbReference>